<dbReference type="PANTHER" id="PTHR30143">
    <property type="entry name" value="ACID HYDRATASE"/>
    <property type="match status" value="1"/>
</dbReference>
<accession>A0A1J0LS74</accession>
<gene>
    <name evidence="3" type="ORF">A0O31_00088</name>
</gene>
<evidence type="ECO:0000313" key="3">
    <source>
        <dbReference type="EMBL" id="APD08319.1"/>
    </source>
</evidence>
<dbReference type="SUPFAM" id="SSF56529">
    <property type="entry name" value="FAH"/>
    <property type="match status" value="1"/>
</dbReference>
<dbReference type="RefSeq" id="WP_071676202.1">
    <property type="nucleotide sequence ID" value="NZ_CP016312.1"/>
</dbReference>
<proteinExistence type="predicted"/>
<dbReference type="InterPro" id="IPR050772">
    <property type="entry name" value="Hydratase-Decarb/MhpD_sf"/>
</dbReference>
<name>A0A1J0LS74_THEBO</name>
<keyword evidence="1" id="KW-0456">Lyase</keyword>
<dbReference type="PANTHER" id="PTHR30143:SF0">
    <property type="entry name" value="2-KETO-4-PENTENOATE HYDRATASE"/>
    <property type="match status" value="1"/>
</dbReference>
<feature type="domain" description="Fumarylacetoacetase-like C-terminal" evidence="2">
    <location>
        <begin position="62"/>
        <end position="245"/>
    </location>
</feature>
<dbReference type="AlphaFoldDB" id="A0A1J0LS74"/>
<dbReference type="InterPro" id="IPR011234">
    <property type="entry name" value="Fumarylacetoacetase-like_C"/>
</dbReference>
<dbReference type="OrthoDB" id="9792137at2"/>
<dbReference type="EMBL" id="CP016312">
    <property type="protein sequence ID" value="APD08319.1"/>
    <property type="molecule type" value="Genomic_DNA"/>
</dbReference>
<dbReference type="InterPro" id="IPR036663">
    <property type="entry name" value="Fumarylacetoacetase_C_sf"/>
</dbReference>
<dbReference type="Pfam" id="PF01557">
    <property type="entry name" value="FAA_hydrolase"/>
    <property type="match status" value="1"/>
</dbReference>
<dbReference type="Gene3D" id="3.90.850.10">
    <property type="entry name" value="Fumarylacetoacetase-like, C-terminal domain"/>
    <property type="match status" value="1"/>
</dbReference>
<sequence length="258" mass="27985">MSPETFAQELETAWEARRPIEPLSERGLQGLEAAYRVQEAWNRLRLAKGDRVVGRKIGLTSRAVQEQLGVDQPDFGNLWASRFLGVGERAEVEASLFLQPRVEGELAFLMGRRLQGPHVTPQEVLAATEAVAFALEIVDSRIRDWRIRIEDTIADNASFGAFFVGPWERALLEEDLSALGLVLYKNGEVVAQGAGAACLGHPARAVAWLANALAAFGVALEPGDIVMSGAWAPVQVARPGDLFTLVGTGGRALSLRFV</sequence>
<dbReference type="Proteomes" id="UP000182993">
    <property type="component" value="Chromosome"/>
</dbReference>
<dbReference type="KEGG" id="tbc:A0O31_00088"/>
<organism evidence="3 4">
    <name type="scientific">Thermus brockianus</name>
    <dbReference type="NCBI Taxonomy" id="56956"/>
    <lineage>
        <taxon>Bacteria</taxon>
        <taxon>Thermotogati</taxon>
        <taxon>Deinococcota</taxon>
        <taxon>Deinococci</taxon>
        <taxon>Thermales</taxon>
        <taxon>Thermaceae</taxon>
        <taxon>Thermus</taxon>
    </lineage>
</organism>
<dbReference type="GO" id="GO:0005737">
    <property type="term" value="C:cytoplasm"/>
    <property type="evidence" value="ECO:0007669"/>
    <property type="project" value="TreeGrafter"/>
</dbReference>
<evidence type="ECO:0000313" key="4">
    <source>
        <dbReference type="Proteomes" id="UP000182993"/>
    </source>
</evidence>
<evidence type="ECO:0000259" key="2">
    <source>
        <dbReference type="Pfam" id="PF01557"/>
    </source>
</evidence>
<dbReference type="STRING" id="56956.A0O31_00088"/>
<reference evidence="4" key="1">
    <citation type="submission" date="2016-06" db="EMBL/GenBank/DDBJ databases">
        <title>Whole genome sequencing of Thermus brockianus strain GE-1.</title>
        <authorList>
            <person name="Schaefers C."/>
            <person name="Blank S."/>
            <person name="Wiebusch S."/>
            <person name="Elleuche S."/>
            <person name="Antranikian G."/>
        </authorList>
    </citation>
    <scope>NUCLEOTIDE SEQUENCE [LARGE SCALE GENOMIC DNA]</scope>
    <source>
        <strain evidence="4">GE-1</strain>
    </source>
</reference>
<dbReference type="GO" id="GO:0008684">
    <property type="term" value="F:2-oxopent-4-enoate hydratase activity"/>
    <property type="evidence" value="ECO:0007669"/>
    <property type="project" value="TreeGrafter"/>
</dbReference>
<evidence type="ECO:0000256" key="1">
    <source>
        <dbReference type="ARBA" id="ARBA00023239"/>
    </source>
</evidence>
<protein>
    <submittedName>
        <fullName evidence="3">2-oxopent-4-dienoate hydratase</fullName>
    </submittedName>
</protein>